<keyword evidence="3" id="KW-1185">Reference proteome</keyword>
<dbReference type="AlphaFoldDB" id="A0A9P6YIS3"/>
<feature type="region of interest" description="Disordered" evidence="1">
    <location>
        <begin position="133"/>
        <end position="186"/>
    </location>
</feature>
<feature type="region of interest" description="Disordered" evidence="1">
    <location>
        <begin position="1"/>
        <end position="20"/>
    </location>
</feature>
<evidence type="ECO:0000313" key="3">
    <source>
        <dbReference type="Proteomes" id="UP000740926"/>
    </source>
</evidence>
<name>A0A9P6YIS3_9FUNG</name>
<gene>
    <name evidence="2" type="ORF">G6F50_013337</name>
</gene>
<accession>A0A9P6YIS3</accession>
<comment type="caution">
    <text evidence="2">The sequence shown here is derived from an EMBL/GenBank/DDBJ whole genome shotgun (WGS) entry which is preliminary data.</text>
</comment>
<dbReference type="EMBL" id="JAANIU010005148">
    <property type="protein sequence ID" value="KAG1549661.1"/>
    <property type="molecule type" value="Genomic_DNA"/>
</dbReference>
<dbReference type="Proteomes" id="UP000740926">
    <property type="component" value="Unassembled WGS sequence"/>
</dbReference>
<sequence length="186" mass="20749">MEHQRRDRHDHAGGGADQGLADATGQLVHVTHAVVEDAQEHLDHADHRAEQAQQRARRGDGAQCVEETFHAVHQVAAGVLDALADLVTRAIARFQRGGQQRAQRRVGTQGLQMGRIKLAARGPVAHFLAEAGRQHFRPPQGPETLQDDRQSQYAQQQQRHHRPATGLDQFPHVSTLRPNGRLFNRR</sequence>
<organism evidence="2 3">
    <name type="scientific">Rhizopus delemar</name>
    <dbReference type="NCBI Taxonomy" id="936053"/>
    <lineage>
        <taxon>Eukaryota</taxon>
        <taxon>Fungi</taxon>
        <taxon>Fungi incertae sedis</taxon>
        <taxon>Mucoromycota</taxon>
        <taxon>Mucoromycotina</taxon>
        <taxon>Mucoromycetes</taxon>
        <taxon>Mucorales</taxon>
        <taxon>Mucorineae</taxon>
        <taxon>Rhizopodaceae</taxon>
        <taxon>Rhizopus</taxon>
    </lineage>
</organism>
<evidence type="ECO:0000313" key="2">
    <source>
        <dbReference type="EMBL" id="KAG1549661.1"/>
    </source>
</evidence>
<proteinExistence type="predicted"/>
<reference evidence="2 3" key="1">
    <citation type="journal article" date="2020" name="Microb. Genom.">
        <title>Genetic diversity of clinical and environmental Mucorales isolates obtained from an investigation of mucormycosis cases among solid organ transplant recipients.</title>
        <authorList>
            <person name="Nguyen M.H."/>
            <person name="Kaul D."/>
            <person name="Muto C."/>
            <person name="Cheng S.J."/>
            <person name="Richter R.A."/>
            <person name="Bruno V.M."/>
            <person name="Liu G."/>
            <person name="Beyhan S."/>
            <person name="Sundermann A.J."/>
            <person name="Mounaud S."/>
            <person name="Pasculle A.W."/>
            <person name="Nierman W.C."/>
            <person name="Driscoll E."/>
            <person name="Cumbie R."/>
            <person name="Clancy C.J."/>
            <person name="Dupont C.L."/>
        </authorList>
    </citation>
    <scope>NUCLEOTIDE SEQUENCE [LARGE SCALE GENOMIC DNA]</scope>
    <source>
        <strain evidence="2 3">GL24</strain>
    </source>
</reference>
<evidence type="ECO:0000256" key="1">
    <source>
        <dbReference type="SAM" id="MobiDB-lite"/>
    </source>
</evidence>
<feature type="compositionally biased region" description="Basic and acidic residues" evidence="1">
    <location>
        <begin position="1"/>
        <end position="12"/>
    </location>
</feature>
<protein>
    <submittedName>
        <fullName evidence="2">Uncharacterized protein</fullName>
    </submittedName>
</protein>